<evidence type="ECO:0000313" key="2">
    <source>
        <dbReference type="Proteomes" id="UP000827872"/>
    </source>
</evidence>
<comment type="caution">
    <text evidence="1">The sequence shown here is derived from an EMBL/GenBank/DDBJ whole genome shotgun (WGS) entry which is preliminary data.</text>
</comment>
<keyword evidence="2" id="KW-1185">Reference proteome</keyword>
<proteinExistence type="predicted"/>
<evidence type="ECO:0000313" key="1">
    <source>
        <dbReference type="EMBL" id="KAH8002863.1"/>
    </source>
</evidence>
<sequence>MSIAVWPEEDFEVSDLLREAGELASIAPLLAVVFLLQTGTILLQLLEKCLALLISSYRQGLALSFLVLQQAVMHFLKFKSGLFQGGPLCFTKLLLALIPGLLQQDAKIQWGRTAGSLEPSFHE</sequence>
<dbReference type="EMBL" id="CM037622">
    <property type="protein sequence ID" value="KAH8002863.1"/>
    <property type="molecule type" value="Genomic_DNA"/>
</dbReference>
<protein>
    <submittedName>
        <fullName evidence="1">Uncharacterized protein</fullName>
    </submittedName>
</protein>
<name>A0ACB8FBP6_9SAUR</name>
<reference evidence="1" key="1">
    <citation type="submission" date="2021-08" db="EMBL/GenBank/DDBJ databases">
        <title>The first chromosome-level gecko genome reveals the dynamic sex chromosomes of Neotropical dwarf geckos (Sphaerodactylidae: Sphaerodactylus).</title>
        <authorList>
            <person name="Pinto B.J."/>
            <person name="Keating S.E."/>
            <person name="Gamble T."/>
        </authorList>
    </citation>
    <scope>NUCLEOTIDE SEQUENCE</scope>
    <source>
        <strain evidence="1">TG3544</strain>
    </source>
</reference>
<accession>A0ACB8FBP6</accession>
<organism evidence="1 2">
    <name type="scientific">Sphaerodactylus townsendi</name>
    <dbReference type="NCBI Taxonomy" id="933632"/>
    <lineage>
        <taxon>Eukaryota</taxon>
        <taxon>Metazoa</taxon>
        <taxon>Chordata</taxon>
        <taxon>Craniata</taxon>
        <taxon>Vertebrata</taxon>
        <taxon>Euteleostomi</taxon>
        <taxon>Lepidosauria</taxon>
        <taxon>Squamata</taxon>
        <taxon>Bifurcata</taxon>
        <taxon>Gekkota</taxon>
        <taxon>Sphaerodactylidae</taxon>
        <taxon>Sphaerodactylus</taxon>
    </lineage>
</organism>
<gene>
    <name evidence="1" type="ORF">K3G42_002069</name>
</gene>
<dbReference type="Proteomes" id="UP000827872">
    <property type="component" value="Linkage Group LG09"/>
</dbReference>